<reference evidence="2" key="2">
    <citation type="submission" date="2019-10" db="EMBL/GenBank/DDBJ databases">
        <title>A de novo genome assembly of a pear dwarfing rootstock.</title>
        <authorList>
            <person name="Wang F."/>
            <person name="Wang J."/>
            <person name="Li S."/>
            <person name="Zhang Y."/>
            <person name="Fang M."/>
            <person name="Ma L."/>
            <person name="Zhao Y."/>
            <person name="Jiang S."/>
        </authorList>
    </citation>
    <scope>NUCLEOTIDE SEQUENCE [LARGE SCALE GENOMIC DNA]</scope>
</reference>
<accession>A0A5N5FCB2</accession>
<organism evidence="1 2">
    <name type="scientific">Pyrus ussuriensis x Pyrus communis</name>
    <dbReference type="NCBI Taxonomy" id="2448454"/>
    <lineage>
        <taxon>Eukaryota</taxon>
        <taxon>Viridiplantae</taxon>
        <taxon>Streptophyta</taxon>
        <taxon>Embryophyta</taxon>
        <taxon>Tracheophyta</taxon>
        <taxon>Spermatophyta</taxon>
        <taxon>Magnoliopsida</taxon>
        <taxon>eudicotyledons</taxon>
        <taxon>Gunneridae</taxon>
        <taxon>Pentapetalae</taxon>
        <taxon>rosids</taxon>
        <taxon>fabids</taxon>
        <taxon>Rosales</taxon>
        <taxon>Rosaceae</taxon>
        <taxon>Amygdaloideae</taxon>
        <taxon>Maleae</taxon>
        <taxon>Pyrus</taxon>
    </lineage>
</organism>
<keyword evidence="2" id="KW-1185">Reference proteome</keyword>
<comment type="caution">
    <text evidence="1">The sequence shown here is derived from an EMBL/GenBank/DDBJ whole genome shotgun (WGS) entry which is preliminary data.</text>
</comment>
<protein>
    <submittedName>
        <fullName evidence="1">Retrovirus-related Pol polyprotein from transposon 17.6</fullName>
    </submittedName>
</protein>
<reference evidence="1 2" key="3">
    <citation type="submission" date="2019-11" db="EMBL/GenBank/DDBJ databases">
        <title>A de novo genome assembly of a pear dwarfing rootstock.</title>
        <authorList>
            <person name="Wang F."/>
            <person name="Wang J."/>
            <person name="Li S."/>
            <person name="Zhang Y."/>
            <person name="Fang M."/>
            <person name="Ma L."/>
            <person name="Zhao Y."/>
            <person name="Jiang S."/>
        </authorList>
    </citation>
    <scope>NUCLEOTIDE SEQUENCE [LARGE SCALE GENOMIC DNA]</scope>
    <source>
        <strain evidence="1">S2</strain>
        <tissue evidence="1">Leaf</tissue>
    </source>
</reference>
<evidence type="ECO:0000313" key="1">
    <source>
        <dbReference type="EMBL" id="KAB2600463.1"/>
    </source>
</evidence>
<proteinExistence type="predicted"/>
<dbReference type="EMBL" id="SMOL01000753">
    <property type="protein sequence ID" value="KAB2600463.1"/>
    <property type="molecule type" value="Genomic_DNA"/>
</dbReference>
<dbReference type="AlphaFoldDB" id="A0A5N5FCB2"/>
<gene>
    <name evidence="1" type="ORF">D8674_010734</name>
</gene>
<reference evidence="1 2" key="1">
    <citation type="submission" date="2019-09" db="EMBL/GenBank/DDBJ databases">
        <authorList>
            <person name="Ou C."/>
        </authorList>
    </citation>
    <scope>NUCLEOTIDE SEQUENCE [LARGE SCALE GENOMIC DNA]</scope>
    <source>
        <strain evidence="1">S2</strain>
        <tissue evidence="1">Leaf</tissue>
    </source>
</reference>
<dbReference type="Proteomes" id="UP000327157">
    <property type="component" value="Chromosome 13"/>
</dbReference>
<name>A0A5N5FCB2_9ROSA</name>
<sequence>MEADTSKLYFSPRQGHTTAHVLQENPKFKSLFNQLEYDPKARITTVEALMHVSEDYGPQCYNAQLQKAFLENNNAIIFIDEDMEMAFLEHRRPLYLEGQIDDIFIRLVLTTTGVPMTKVVRSQISINGFGNISEETMGYIEIDLRIGLVREYGGIEHQANEVPKEAEDMPAPIGEDESLQKIMPAPKSEMLDREAVIHSTFHPRISSSNKSLRPTAQEREGIRIYQRIIAVIRREAPSIDAPFPKEAPEDDGWREIIRRKLFKPSRKLSIKCLKE</sequence>
<evidence type="ECO:0000313" key="2">
    <source>
        <dbReference type="Proteomes" id="UP000327157"/>
    </source>
</evidence>